<dbReference type="STRING" id="219572.A7J50_0727"/>
<dbReference type="RefSeq" id="WP_064450596.1">
    <property type="nucleotide sequence ID" value="NZ_CP015600.1"/>
</dbReference>
<evidence type="ECO:0000313" key="1">
    <source>
        <dbReference type="EMBL" id="ANF84171.1"/>
    </source>
</evidence>
<evidence type="ECO:0000313" key="2">
    <source>
        <dbReference type="Proteomes" id="UP000077829"/>
    </source>
</evidence>
<name>A0A172YVF8_9PSED</name>
<dbReference type="AlphaFoldDB" id="A0A172YVF8"/>
<protein>
    <submittedName>
        <fullName evidence="1">Uncharacterized protein</fullName>
    </submittedName>
</protein>
<accession>A0A172YVF8</accession>
<sequence>MELYANLKSQLLRRSDLEKNRAETAMADPDIDDADVDLFELGLQQRNAKWAFHEQIRAKHMLLKTALDGVQ</sequence>
<organism evidence="1 2">
    <name type="scientific">Pseudomonas antarctica</name>
    <dbReference type="NCBI Taxonomy" id="219572"/>
    <lineage>
        <taxon>Bacteria</taxon>
        <taxon>Pseudomonadati</taxon>
        <taxon>Pseudomonadota</taxon>
        <taxon>Gammaproteobacteria</taxon>
        <taxon>Pseudomonadales</taxon>
        <taxon>Pseudomonadaceae</taxon>
        <taxon>Pseudomonas</taxon>
    </lineage>
</organism>
<gene>
    <name evidence="1" type="ORF">A7J50_0727</name>
</gene>
<dbReference type="EMBL" id="CP015600">
    <property type="protein sequence ID" value="ANF84171.1"/>
    <property type="molecule type" value="Genomic_DNA"/>
</dbReference>
<dbReference type="Proteomes" id="UP000077829">
    <property type="component" value="Chromosome"/>
</dbReference>
<proteinExistence type="predicted"/>
<reference evidence="1 2" key="1">
    <citation type="submission" date="2016-05" db="EMBL/GenBank/DDBJ databases">
        <title>Complete genome sequence of Pseudomonas antarctica PAMC 27494.</title>
        <authorList>
            <person name="Lee J."/>
        </authorList>
    </citation>
    <scope>NUCLEOTIDE SEQUENCE [LARGE SCALE GENOMIC DNA]</scope>
    <source>
        <strain evidence="1 2">PAMC 27494</strain>
    </source>
</reference>
<dbReference type="PATRIC" id="fig|219572.3.peg.742"/>
<dbReference type="KEGG" id="panr:A7J50_0727"/>